<feature type="repeat" description="WD" evidence="3">
    <location>
        <begin position="90"/>
        <end position="131"/>
    </location>
</feature>
<feature type="repeat" description="WD" evidence="3">
    <location>
        <begin position="45"/>
        <end position="86"/>
    </location>
</feature>
<dbReference type="InterPro" id="IPR051350">
    <property type="entry name" value="WD_repeat-ST_regulator"/>
</dbReference>
<dbReference type="Pfam" id="PF00400">
    <property type="entry name" value="WD40"/>
    <property type="match status" value="2"/>
</dbReference>
<dbReference type="SUPFAM" id="SSF50978">
    <property type="entry name" value="WD40 repeat-like"/>
    <property type="match status" value="1"/>
</dbReference>
<reference evidence="4" key="1">
    <citation type="journal article" date="2023" name="Plant J.">
        <title>The genome of the king protea, Protea cynaroides.</title>
        <authorList>
            <person name="Chang J."/>
            <person name="Duong T.A."/>
            <person name="Schoeman C."/>
            <person name="Ma X."/>
            <person name="Roodt D."/>
            <person name="Barker N."/>
            <person name="Li Z."/>
            <person name="Van de Peer Y."/>
            <person name="Mizrachi E."/>
        </authorList>
    </citation>
    <scope>NUCLEOTIDE SEQUENCE</scope>
    <source>
        <tissue evidence="4">Young leaves</tissue>
    </source>
</reference>
<sequence>MLHMMTIVSGASAWESLPSSHSTKPYLDIISVKSVCKKGASSKILCHHDNEVWFLQFSNNGEYLASSSSDCTAIIWKVSDEGDVSLKHTLRSHKNSVSFVAWSPDDTMLLTCGNGEVFKLWDVETGTSPNLTSASTCGTLMAMSSRHGEGVVPDPRGLIPKCELCLIHGASSYSCGIEKKKSHSICIKVFNF</sequence>
<dbReference type="AlphaFoldDB" id="A0A9Q0KCB5"/>
<dbReference type="OrthoDB" id="972532at2759"/>
<evidence type="ECO:0000256" key="2">
    <source>
        <dbReference type="ARBA" id="ARBA00022737"/>
    </source>
</evidence>
<accession>A0A9Q0KCB5</accession>
<dbReference type="InterPro" id="IPR015943">
    <property type="entry name" value="WD40/YVTN_repeat-like_dom_sf"/>
</dbReference>
<dbReference type="PANTHER" id="PTHR22838">
    <property type="entry name" value="WD REPEAT PROTEIN 26-RELATED"/>
    <property type="match status" value="1"/>
</dbReference>
<keyword evidence="5" id="KW-1185">Reference proteome</keyword>
<evidence type="ECO:0000256" key="3">
    <source>
        <dbReference type="PROSITE-ProRule" id="PRU00221"/>
    </source>
</evidence>
<dbReference type="InterPro" id="IPR001680">
    <property type="entry name" value="WD40_rpt"/>
</dbReference>
<dbReference type="Gene3D" id="2.130.10.10">
    <property type="entry name" value="YVTN repeat-like/Quinoprotein amine dehydrogenase"/>
    <property type="match status" value="1"/>
</dbReference>
<evidence type="ECO:0000256" key="1">
    <source>
        <dbReference type="ARBA" id="ARBA00022574"/>
    </source>
</evidence>
<name>A0A9Q0KCB5_9MAGN</name>
<evidence type="ECO:0000313" key="4">
    <source>
        <dbReference type="EMBL" id="KAJ4967923.1"/>
    </source>
</evidence>
<evidence type="ECO:0000313" key="5">
    <source>
        <dbReference type="Proteomes" id="UP001141806"/>
    </source>
</evidence>
<dbReference type="SMART" id="SM00320">
    <property type="entry name" value="WD40"/>
    <property type="match status" value="2"/>
</dbReference>
<comment type="caution">
    <text evidence="4">The sequence shown here is derived from an EMBL/GenBank/DDBJ whole genome shotgun (WGS) entry which is preliminary data.</text>
</comment>
<dbReference type="Proteomes" id="UP001141806">
    <property type="component" value="Unassembled WGS sequence"/>
</dbReference>
<keyword evidence="1 3" id="KW-0853">WD repeat</keyword>
<organism evidence="4 5">
    <name type="scientific">Protea cynaroides</name>
    <dbReference type="NCBI Taxonomy" id="273540"/>
    <lineage>
        <taxon>Eukaryota</taxon>
        <taxon>Viridiplantae</taxon>
        <taxon>Streptophyta</taxon>
        <taxon>Embryophyta</taxon>
        <taxon>Tracheophyta</taxon>
        <taxon>Spermatophyta</taxon>
        <taxon>Magnoliopsida</taxon>
        <taxon>Proteales</taxon>
        <taxon>Proteaceae</taxon>
        <taxon>Protea</taxon>
    </lineage>
</organism>
<dbReference type="PANTHER" id="PTHR22838:SF23">
    <property type="entry name" value="WD REPEAT-CONTAINING PROTEIN WDS HOMOLOG"/>
    <property type="match status" value="1"/>
</dbReference>
<dbReference type="EMBL" id="JAMYWD010000006">
    <property type="protein sequence ID" value="KAJ4967923.1"/>
    <property type="molecule type" value="Genomic_DNA"/>
</dbReference>
<dbReference type="PROSITE" id="PS50294">
    <property type="entry name" value="WD_REPEATS_REGION"/>
    <property type="match status" value="2"/>
</dbReference>
<gene>
    <name evidence="4" type="ORF">NE237_014624</name>
</gene>
<keyword evidence="2" id="KW-0677">Repeat</keyword>
<dbReference type="PROSITE" id="PS50082">
    <property type="entry name" value="WD_REPEATS_2"/>
    <property type="match status" value="2"/>
</dbReference>
<dbReference type="InterPro" id="IPR036322">
    <property type="entry name" value="WD40_repeat_dom_sf"/>
</dbReference>
<protein>
    <submittedName>
        <fullName evidence="4">Uncharacterized protein</fullName>
    </submittedName>
</protein>
<proteinExistence type="predicted"/>